<dbReference type="Proteomes" id="UP001595607">
    <property type="component" value="Unassembled WGS sequence"/>
</dbReference>
<sequence>MSLSNMGGSDRIIRLVVGVAILALTYFTGAVPTGLLTIIAYIVGAIMVVTAVTGICPLYTLLGIKTKKG</sequence>
<dbReference type="EMBL" id="JBHRVA010000002">
    <property type="protein sequence ID" value="MFC3301260.1"/>
    <property type="molecule type" value="Genomic_DNA"/>
</dbReference>
<dbReference type="InterPro" id="IPR021309">
    <property type="entry name" value="YgaP-like_TM"/>
</dbReference>
<dbReference type="Pfam" id="PF11127">
    <property type="entry name" value="YgaP-like_TM"/>
    <property type="match status" value="1"/>
</dbReference>
<gene>
    <name evidence="3" type="ORF">ACFONP_00760</name>
</gene>
<comment type="caution">
    <text evidence="3">The sequence shown here is derived from an EMBL/GenBank/DDBJ whole genome shotgun (WGS) entry which is preliminary data.</text>
</comment>
<name>A0ABV7M916_9PROT</name>
<evidence type="ECO:0000313" key="3">
    <source>
        <dbReference type="EMBL" id="MFC3301260.1"/>
    </source>
</evidence>
<evidence type="ECO:0000259" key="2">
    <source>
        <dbReference type="Pfam" id="PF11127"/>
    </source>
</evidence>
<keyword evidence="1" id="KW-1133">Transmembrane helix</keyword>
<organism evidence="3 4">
    <name type="scientific">Parvularcula lutaonensis</name>
    <dbReference type="NCBI Taxonomy" id="491923"/>
    <lineage>
        <taxon>Bacteria</taxon>
        <taxon>Pseudomonadati</taxon>
        <taxon>Pseudomonadota</taxon>
        <taxon>Alphaproteobacteria</taxon>
        <taxon>Parvularculales</taxon>
        <taxon>Parvularculaceae</taxon>
        <taxon>Parvularcula</taxon>
    </lineage>
</organism>
<evidence type="ECO:0000313" key="4">
    <source>
        <dbReference type="Proteomes" id="UP001595607"/>
    </source>
</evidence>
<feature type="domain" description="Inner membrane protein YgaP-like transmembrane" evidence="2">
    <location>
        <begin position="4"/>
        <end position="68"/>
    </location>
</feature>
<proteinExistence type="predicted"/>
<evidence type="ECO:0000256" key="1">
    <source>
        <dbReference type="SAM" id="Phobius"/>
    </source>
</evidence>
<accession>A0ABV7M916</accession>
<protein>
    <submittedName>
        <fullName evidence="3">DUF2892 domain-containing protein</fullName>
    </submittedName>
</protein>
<reference evidence="4" key="1">
    <citation type="journal article" date="2019" name="Int. J. Syst. Evol. Microbiol.">
        <title>The Global Catalogue of Microorganisms (GCM) 10K type strain sequencing project: providing services to taxonomists for standard genome sequencing and annotation.</title>
        <authorList>
            <consortium name="The Broad Institute Genomics Platform"/>
            <consortium name="The Broad Institute Genome Sequencing Center for Infectious Disease"/>
            <person name="Wu L."/>
            <person name="Ma J."/>
        </authorList>
    </citation>
    <scope>NUCLEOTIDE SEQUENCE [LARGE SCALE GENOMIC DNA]</scope>
    <source>
        <strain evidence="4">KCTC 22245</strain>
    </source>
</reference>
<keyword evidence="1" id="KW-0812">Transmembrane</keyword>
<dbReference type="RefSeq" id="WP_189571900.1">
    <property type="nucleotide sequence ID" value="NZ_BMXU01000001.1"/>
</dbReference>
<keyword evidence="4" id="KW-1185">Reference proteome</keyword>
<dbReference type="Gene3D" id="6.10.140.1340">
    <property type="match status" value="1"/>
</dbReference>
<keyword evidence="1" id="KW-0472">Membrane</keyword>
<feature type="transmembrane region" description="Helical" evidence="1">
    <location>
        <begin position="38"/>
        <end position="62"/>
    </location>
</feature>
<feature type="transmembrane region" description="Helical" evidence="1">
    <location>
        <begin position="12"/>
        <end position="32"/>
    </location>
</feature>